<dbReference type="AlphaFoldDB" id="A0A426JNS4"/>
<dbReference type="EMBL" id="RSAA01000017">
    <property type="protein sequence ID" value="RRO14690.1"/>
    <property type="molecule type" value="Genomic_DNA"/>
</dbReference>
<dbReference type="Pfam" id="PF19291">
    <property type="entry name" value="TREH_N"/>
    <property type="match status" value="1"/>
</dbReference>
<feature type="region of interest" description="Disordered" evidence="1">
    <location>
        <begin position="1"/>
        <end position="21"/>
    </location>
</feature>
<name>A0A426JNS4_9PSEU</name>
<feature type="domain" description="Trehalase-like N-terminal" evidence="3">
    <location>
        <begin position="27"/>
        <end position="217"/>
    </location>
</feature>
<dbReference type="InterPro" id="IPR045582">
    <property type="entry name" value="Trehalase-like_N"/>
</dbReference>
<evidence type="ECO:0000259" key="3">
    <source>
        <dbReference type="Pfam" id="PF19291"/>
    </source>
</evidence>
<keyword evidence="5" id="KW-1185">Reference proteome</keyword>
<dbReference type="InterPro" id="IPR012341">
    <property type="entry name" value="6hp_glycosidase-like_sf"/>
</dbReference>
<comment type="caution">
    <text evidence="4">The sequence shown here is derived from an EMBL/GenBank/DDBJ whole genome shotgun (WGS) entry which is preliminary data.</text>
</comment>
<dbReference type="PANTHER" id="PTHR31616:SF0">
    <property type="entry name" value="GLUCAN 1,4-ALPHA-GLUCOSIDASE"/>
    <property type="match status" value="1"/>
</dbReference>
<dbReference type="GO" id="GO:0004553">
    <property type="term" value="F:hydrolase activity, hydrolyzing O-glycosyl compounds"/>
    <property type="evidence" value="ECO:0007669"/>
    <property type="project" value="UniProtKB-ARBA"/>
</dbReference>
<dbReference type="SUPFAM" id="SSF48208">
    <property type="entry name" value="Six-hairpin glycosidases"/>
    <property type="match status" value="1"/>
</dbReference>
<accession>A0A426JNS4</accession>
<dbReference type="PANTHER" id="PTHR31616">
    <property type="entry name" value="TREHALASE"/>
    <property type="match status" value="1"/>
</dbReference>
<evidence type="ECO:0000313" key="4">
    <source>
        <dbReference type="EMBL" id="RRO14690.1"/>
    </source>
</evidence>
<evidence type="ECO:0000313" key="5">
    <source>
        <dbReference type="Proteomes" id="UP000274515"/>
    </source>
</evidence>
<evidence type="ECO:0000256" key="1">
    <source>
        <dbReference type="SAM" id="MobiDB-lite"/>
    </source>
</evidence>
<evidence type="ECO:0000259" key="2">
    <source>
        <dbReference type="Pfam" id="PF00723"/>
    </source>
</evidence>
<dbReference type="OrthoDB" id="3902805at2"/>
<proteinExistence type="predicted"/>
<dbReference type="Gene3D" id="1.50.10.10">
    <property type="match status" value="1"/>
</dbReference>
<dbReference type="Pfam" id="PF00723">
    <property type="entry name" value="Glyco_hydro_15"/>
    <property type="match status" value="1"/>
</dbReference>
<dbReference type="RefSeq" id="WP_125091775.1">
    <property type="nucleotide sequence ID" value="NZ_RSAA01000017.1"/>
</dbReference>
<feature type="domain" description="GH15-like" evidence="2">
    <location>
        <begin position="250"/>
        <end position="618"/>
    </location>
</feature>
<sequence length="626" mass="71770">MGVDSRVDSHEEAGPHAGQYDHEAGFVPIADHGLIGDLRTAALVGLDGAIDWFCCPQFDSPSVFGSIVGAERGGMWKIAPESHVDSRQQFYVPDTNVLITRFLTDDGVVEVHDFMPIVVAYDSDHRQRLVRKVVSVRGRMRMRMDVEPRFDYGRAQHKTVSAQNRVRFRGAGENLVLDASVDLTTDERGDAHAEFEMDDRRTEVFVLEVLGEDVEPEPHGTEQEVDELLLRTVEFWRKWLSNSVYRGRWREMVNRSALVLKLLTHEPSGSMIAAPTTSLPERFGGARNWDYRYVWIRDAAFSLSALLRLGFTEEAESFMRWLTCRFVEVSDGEEEEDPLHVMYDVNCRRDLTEVLLDHWAGHRGARPVRIGNDAVDQLQLDIYGEVIDSIYFFNKHGRPITHDSWLDLIDMVSWLQDNWNRPDSGIWESRAVPRRHTFSRLMCWVALERVVQIARERGLPGNLEKWMRTRDDIYWQIMREGWSEKRKAFVQHYDDDVLDASLLLMPMMGFISPTDPRFVSTLDAITETLVTDSLVFRYDYEGSPDGMDEAEGTFSICSFWYIEALTRAGRLEDARLVLEKMFTYANHLGLYAEQIGLTGEQLGNFPQAFTHLSLITAATNLDRALG</sequence>
<dbReference type="InterPro" id="IPR011613">
    <property type="entry name" value="GH15-like"/>
</dbReference>
<keyword evidence="4" id="KW-0378">Hydrolase</keyword>
<gene>
    <name evidence="4" type="ORF">EIL87_18240</name>
</gene>
<dbReference type="InterPro" id="IPR008928">
    <property type="entry name" value="6-hairpin_glycosidase_sf"/>
</dbReference>
<reference evidence="4 5" key="1">
    <citation type="submission" date="2018-11" db="EMBL/GenBank/DDBJ databases">
        <title>Saccharopolyspora rhizosphaerae sp. nov., an actinomycete isolated from rhizosphere soil in Thailand.</title>
        <authorList>
            <person name="Intra B."/>
            <person name="Euanorasetr J."/>
            <person name="Take A."/>
            <person name="Inahashi Y."/>
            <person name="Mori M."/>
            <person name="Panbangred W."/>
            <person name="Matsumoto A."/>
        </authorList>
    </citation>
    <scope>NUCLEOTIDE SEQUENCE [LARGE SCALE GENOMIC DNA]</scope>
    <source>
        <strain evidence="4 5">H219</strain>
    </source>
</reference>
<dbReference type="GO" id="GO:0005975">
    <property type="term" value="P:carbohydrate metabolic process"/>
    <property type="evidence" value="ECO:0007669"/>
    <property type="project" value="InterPro"/>
</dbReference>
<protein>
    <submittedName>
        <fullName evidence="4">Glycoside hydrolase family 15 protein</fullName>
    </submittedName>
</protein>
<organism evidence="4 5">
    <name type="scientific">Saccharopolyspora rhizosphaerae</name>
    <dbReference type="NCBI Taxonomy" id="2492662"/>
    <lineage>
        <taxon>Bacteria</taxon>
        <taxon>Bacillati</taxon>
        <taxon>Actinomycetota</taxon>
        <taxon>Actinomycetes</taxon>
        <taxon>Pseudonocardiales</taxon>
        <taxon>Pseudonocardiaceae</taxon>
        <taxon>Saccharopolyspora</taxon>
    </lineage>
</organism>
<dbReference type="Proteomes" id="UP000274515">
    <property type="component" value="Unassembled WGS sequence"/>
</dbReference>